<reference evidence="3 4" key="1">
    <citation type="submission" date="2012-08" db="EMBL/GenBank/DDBJ databases">
        <title>Oryza genome evolution.</title>
        <authorList>
            <person name="Wing R.A."/>
        </authorList>
    </citation>
    <scope>NUCLEOTIDE SEQUENCE</scope>
</reference>
<dbReference type="Pfam" id="PF23622">
    <property type="entry name" value="LRR_At1g61320_AtMIF1"/>
    <property type="match status" value="1"/>
</dbReference>
<dbReference type="PANTHER" id="PTHR34145">
    <property type="entry name" value="OS02G0105600 PROTEIN"/>
    <property type="match status" value="1"/>
</dbReference>
<keyword evidence="4" id="KW-1185">Reference proteome</keyword>
<evidence type="ECO:0000313" key="3">
    <source>
        <dbReference type="EnsemblPlants" id="LPERR01G38100.1"/>
    </source>
</evidence>
<feature type="domain" description="F-box" evidence="1">
    <location>
        <begin position="39"/>
        <end position="69"/>
    </location>
</feature>
<protein>
    <submittedName>
        <fullName evidence="3">Uncharacterized protein</fullName>
    </submittedName>
</protein>
<dbReference type="AlphaFoldDB" id="A0A0D9VA63"/>
<dbReference type="Pfam" id="PF00646">
    <property type="entry name" value="F-box"/>
    <property type="match status" value="1"/>
</dbReference>
<sequence length="518" mass="58445">MEGSNQLPSSASSQDEKCTLSQGYAIFQGDKTLRYSGPDLPKDIWHHILSLMPLRDAARAACVSRGFLCSWRCRPNLIFTKETLSLEQNRKHRVRKGDKTCAFASRVDHILKNHSGIGVKRLELSICDFCGIKVSSIDRWLQIAITPGIEEIILLLPSNYMEMYNFPLSLLFDGRGSSIQYLDLMYCTLRPTVGLGCLRSMAKLCLSDVCIMDDELVSLLSKSFALEELELRYCSEIICLMIPCLERLKCLTVFECINLQMIKSNAPNITTFSFYGDPIELSLGESSQVKELDMSCSDVPNFICYSITKLPYIVPNLISLTLSSVNEGINTPTVAAKFLHLQRLEICLEADKAMPPEYDYLSLVSFLEASPVLETFILSVYQYDMKHDSVSEEALHMREMPEHKHSNLKNVMILGFCSAKSMVELACHVLKNTTSLKSITLDTVYDCYDVDKIGRCYTTSAREIGECKPLTRQMILEAERGSMAIERYILGKVPSTVELTVRGPCVHCHDIRRAKTRF</sequence>
<feature type="domain" description="At1g61320/AtMIF1 LRR" evidence="2">
    <location>
        <begin position="110"/>
        <end position="505"/>
    </location>
</feature>
<dbReference type="PANTHER" id="PTHR34145:SF8">
    <property type="entry name" value="OS05G0538250 PROTEIN"/>
    <property type="match status" value="1"/>
</dbReference>
<evidence type="ECO:0000313" key="4">
    <source>
        <dbReference type="Proteomes" id="UP000032180"/>
    </source>
</evidence>
<dbReference type="SUPFAM" id="SSF81383">
    <property type="entry name" value="F-box domain"/>
    <property type="match status" value="1"/>
</dbReference>
<organism evidence="3 4">
    <name type="scientific">Leersia perrieri</name>
    <dbReference type="NCBI Taxonomy" id="77586"/>
    <lineage>
        <taxon>Eukaryota</taxon>
        <taxon>Viridiplantae</taxon>
        <taxon>Streptophyta</taxon>
        <taxon>Embryophyta</taxon>
        <taxon>Tracheophyta</taxon>
        <taxon>Spermatophyta</taxon>
        <taxon>Magnoliopsida</taxon>
        <taxon>Liliopsida</taxon>
        <taxon>Poales</taxon>
        <taxon>Poaceae</taxon>
        <taxon>BOP clade</taxon>
        <taxon>Oryzoideae</taxon>
        <taxon>Oryzeae</taxon>
        <taxon>Oryzinae</taxon>
        <taxon>Leersia</taxon>
    </lineage>
</organism>
<dbReference type="HOGENOM" id="CLU_010721_4_1_1"/>
<dbReference type="EnsemblPlants" id="LPERR01G38100.1">
    <property type="protein sequence ID" value="LPERR01G38100.1"/>
    <property type="gene ID" value="LPERR01G38100"/>
</dbReference>
<dbReference type="InterPro" id="IPR032675">
    <property type="entry name" value="LRR_dom_sf"/>
</dbReference>
<dbReference type="STRING" id="77586.A0A0D9VA63"/>
<evidence type="ECO:0000259" key="1">
    <source>
        <dbReference type="Pfam" id="PF00646"/>
    </source>
</evidence>
<dbReference type="InterPro" id="IPR001810">
    <property type="entry name" value="F-box_dom"/>
</dbReference>
<accession>A0A0D9VA63</accession>
<name>A0A0D9VA63_9ORYZ</name>
<dbReference type="InterPro" id="IPR053772">
    <property type="entry name" value="At1g61320/At1g61330-like"/>
</dbReference>
<proteinExistence type="predicted"/>
<evidence type="ECO:0000259" key="2">
    <source>
        <dbReference type="Pfam" id="PF23622"/>
    </source>
</evidence>
<dbReference type="Gramene" id="LPERR01G38100.1">
    <property type="protein sequence ID" value="LPERR01G38100.1"/>
    <property type="gene ID" value="LPERR01G38100"/>
</dbReference>
<dbReference type="SUPFAM" id="SSF52047">
    <property type="entry name" value="RNI-like"/>
    <property type="match status" value="1"/>
</dbReference>
<dbReference type="Proteomes" id="UP000032180">
    <property type="component" value="Chromosome 1"/>
</dbReference>
<dbReference type="eggNOG" id="ENOG502RRSM">
    <property type="taxonomic scope" value="Eukaryota"/>
</dbReference>
<reference evidence="4" key="2">
    <citation type="submission" date="2013-12" db="EMBL/GenBank/DDBJ databases">
        <authorList>
            <person name="Yu Y."/>
            <person name="Lee S."/>
            <person name="de Baynast K."/>
            <person name="Wissotski M."/>
            <person name="Liu L."/>
            <person name="Talag J."/>
            <person name="Goicoechea J."/>
            <person name="Angelova A."/>
            <person name="Jetty R."/>
            <person name="Kudrna D."/>
            <person name="Golser W."/>
            <person name="Rivera L."/>
            <person name="Zhang J."/>
            <person name="Wing R."/>
        </authorList>
    </citation>
    <scope>NUCLEOTIDE SEQUENCE</scope>
</reference>
<dbReference type="InterPro" id="IPR036047">
    <property type="entry name" value="F-box-like_dom_sf"/>
</dbReference>
<dbReference type="Gene3D" id="3.80.10.10">
    <property type="entry name" value="Ribonuclease Inhibitor"/>
    <property type="match status" value="1"/>
</dbReference>
<dbReference type="InterPro" id="IPR055357">
    <property type="entry name" value="LRR_At1g61320_AtMIF1"/>
</dbReference>
<reference evidence="3" key="3">
    <citation type="submission" date="2015-04" db="UniProtKB">
        <authorList>
            <consortium name="EnsemblPlants"/>
        </authorList>
    </citation>
    <scope>IDENTIFICATION</scope>
</reference>